<comment type="caution">
    <text evidence="1">The sequence shown here is derived from an EMBL/GenBank/DDBJ whole genome shotgun (WGS) entry which is preliminary data.</text>
</comment>
<reference evidence="1" key="1">
    <citation type="journal article" date="2023" name="Plant J.">
        <title>The genome of the king protea, Protea cynaroides.</title>
        <authorList>
            <person name="Chang J."/>
            <person name="Duong T.A."/>
            <person name="Schoeman C."/>
            <person name="Ma X."/>
            <person name="Roodt D."/>
            <person name="Barker N."/>
            <person name="Li Z."/>
            <person name="Van de Peer Y."/>
            <person name="Mizrachi E."/>
        </authorList>
    </citation>
    <scope>NUCLEOTIDE SEQUENCE</scope>
    <source>
        <tissue evidence="1">Young leaves</tissue>
    </source>
</reference>
<protein>
    <submittedName>
        <fullName evidence="1">Uncharacterized protein</fullName>
    </submittedName>
</protein>
<sequence>MFNHLFVFVYTEPSVISFVPILDIPISDPSVGETFEAARDVPPERRSYCLWESKGCLIEDTLRQDEGRPAIVVAAAAANVAVSSTARGGSSGRPTKAHKSIASRIGKGVEIFSLIGALNTRSSLWLKYSSLNAHVQCVAKEDAHSKVVNESGQKIVVLLEDVERLKAIVNIEKEVNQEAKLVQLQMIISDVKMARQKAEEDTHKTETKVIKAKAEVVRLLSELSSV</sequence>
<organism evidence="1 2">
    <name type="scientific">Protea cynaroides</name>
    <dbReference type="NCBI Taxonomy" id="273540"/>
    <lineage>
        <taxon>Eukaryota</taxon>
        <taxon>Viridiplantae</taxon>
        <taxon>Streptophyta</taxon>
        <taxon>Embryophyta</taxon>
        <taxon>Tracheophyta</taxon>
        <taxon>Spermatophyta</taxon>
        <taxon>Magnoliopsida</taxon>
        <taxon>Proteales</taxon>
        <taxon>Proteaceae</taxon>
        <taxon>Protea</taxon>
    </lineage>
</organism>
<accession>A0A9Q0JS96</accession>
<name>A0A9Q0JS96_9MAGN</name>
<keyword evidence="2" id="KW-1185">Reference proteome</keyword>
<dbReference type="Proteomes" id="UP001141806">
    <property type="component" value="Unassembled WGS sequence"/>
</dbReference>
<evidence type="ECO:0000313" key="2">
    <source>
        <dbReference type="Proteomes" id="UP001141806"/>
    </source>
</evidence>
<evidence type="ECO:0000313" key="1">
    <source>
        <dbReference type="EMBL" id="KAJ4946674.1"/>
    </source>
</evidence>
<dbReference type="EMBL" id="JAMYWD010000891">
    <property type="protein sequence ID" value="KAJ4946674.1"/>
    <property type="molecule type" value="Genomic_DNA"/>
</dbReference>
<dbReference type="AlphaFoldDB" id="A0A9Q0JS96"/>
<proteinExistence type="predicted"/>
<gene>
    <name evidence="1" type="ORF">NE237_002647</name>
</gene>